<dbReference type="PANTHER" id="PTHR23507">
    <property type="entry name" value="ZGC:174356"/>
    <property type="match status" value="1"/>
</dbReference>
<dbReference type="EMBL" id="CAWUHB010000001">
    <property type="protein sequence ID" value="CAK7208859.1"/>
    <property type="molecule type" value="Genomic_DNA"/>
</dbReference>
<sequence>MTDINSEETPLLGDDQRVNPANVNVDNDDAVFAAHRRRVIAVTFAMIILVDFAAFFLDAPQTSILEKAICSRYYGPDGAGGAHDDLHGSSTSIGDPPPDCTVGPVQAELATVTQMLNTFNRIPGFFVVIPLGVAADRYGRRPVLFLTFFGALLQDLIAKVILWRPGVFTPRLIWLSSLAGFVGGSNTVATAIVFLVVADVAPPQRRAELFFTMIACERIGEIVGTPLSTLLMYNFGPWVPYILSTVLTMVGFLGVFAFMPETLRPKPIMPESTHAEANETATEPGARIGDGIDEAQQTLKKQGSFVAKFRPLLSRNVIAVVIAFFVSSLGRQSTSFFLQYIHQRFNWTYEKASLPMV</sequence>
<accession>A0ABP0ANP3</accession>
<keyword evidence="3 6" id="KW-1133">Transmembrane helix</keyword>
<proteinExistence type="predicted"/>
<evidence type="ECO:0000256" key="3">
    <source>
        <dbReference type="ARBA" id="ARBA00022989"/>
    </source>
</evidence>
<dbReference type="Proteomes" id="UP001642405">
    <property type="component" value="Unassembled WGS sequence"/>
</dbReference>
<dbReference type="InterPro" id="IPR020846">
    <property type="entry name" value="MFS_dom"/>
</dbReference>
<evidence type="ECO:0000256" key="1">
    <source>
        <dbReference type="ARBA" id="ARBA00004141"/>
    </source>
</evidence>
<comment type="caution">
    <text evidence="8">The sequence shown here is derived from an EMBL/GenBank/DDBJ whole genome shotgun (WGS) entry which is preliminary data.</text>
</comment>
<dbReference type="Gene3D" id="1.20.1250.20">
    <property type="entry name" value="MFS general substrate transporter like domains"/>
    <property type="match status" value="1"/>
</dbReference>
<evidence type="ECO:0000313" key="9">
    <source>
        <dbReference type="Proteomes" id="UP001642405"/>
    </source>
</evidence>
<gene>
    <name evidence="8" type="ORF">SCUCBS95973_000254</name>
</gene>
<dbReference type="PANTHER" id="PTHR23507:SF1">
    <property type="entry name" value="FI18259P1-RELATED"/>
    <property type="match status" value="1"/>
</dbReference>
<feature type="region of interest" description="Disordered" evidence="5">
    <location>
        <begin position="1"/>
        <end position="20"/>
    </location>
</feature>
<feature type="domain" description="Major facilitator superfamily (MFS) profile" evidence="7">
    <location>
        <begin position="47"/>
        <end position="357"/>
    </location>
</feature>
<dbReference type="PROSITE" id="PS50850">
    <property type="entry name" value="MFS"/>
    <property type="match status" value="1"/>
</dbReference>
<name>A0ABP0ANP3_9PEZI</name>
<reference evidence="8 9" key="1">
    <citation type="submission" date="2024-01" db="EMBL/GenBank/DDBJ databases">
        <authorList>
            <person name="Allen C."/>
            <person name="Tagirdzhanova G."/>
        </authorList>
    </citation>
    <scope>NUCLEOTIDE SEQUENCE [LARGE SCALE GENOMIC DNA]</scope>
</reference>
<evidence type="ECO:0000259" key="7">
    <source>
        <dbReference type="PROSITE" id="PS50850"/>
    </source>
</evidence>
<feature type="transmembrane region" description="Helical" evidence="6">
    <location>
        <begin position="238"/>
        <end position="259"/>
    </location>
</feature>
<evidence type="ECO:0000256" key="4">
    <source>
        <dbReference type="ARBA" id="ARBA00023136"/>
    </source>
</evidence>
<dbReference type="PROSITE" id="PS00216">
    <property type="entry name" value="SUGAR_TRANSPORT_1"/>
    <property type="match status" value="1"/>
</dbReference>
<dbReference type="Pfam" id="PF07690">
    <property type="entry name" value="MFS_1"/>
    <property type="match status" value="1"/>
</dbReference>
<organism evidence="8 9">
    <name type="scientific">Sporothrix curviconia</name>
    <dbReference type="NCBI Taxonomy" id="1260050"/>
    <lineage>
        <taxon>Eukaryota</taxon>
        <taxon>Fungi</taxon>
        <taxon>Dikarya</taxon>
        <taxon>Ascomycota</taxon>
        <taxon>Pezizomycotina</taxon>
        <taxon>Sordariomycetes</taxon>
        <taxon>Sordariomycetidae</taxon>
        <taxon>Ophiostomatales</taxon>
        <taxon>Ophiostomataceae</taxon>
        <taxon>Sporothrix</taxon>
    </lineage>
</organism>
<evidence type="ECO:0000313" key="8">
    <source>
        <dbReference type="EMBL" id="CAK7208859.1"/>
    </source>
</evidence>
<evidence type="ECO:0000256" key="6">
    <source>
        <dbReference type="SAM" id="Phobius"/>
    </source>
</evidence>
<evidence type="ECO:0000256" key="2">
    <source>
        <dbReference type="ARBA" id="ARBA00022692"/>
    </source>
</evidence>
<comment type="subcellular location">
    <subcellularLocation>
        <location evidence="1">Membrane</location>
        <topology evidence="1">Multi-pass membrane protein</topology>
    </subcellularLocation>
</comment>
<keyword evidence="9" id="KW-1185">Reference proteome</keyword>
<evidence type="ECO:0000256" key="5">
    <source>
        <dbReference type="SAM" id="MobiDB-lite"/>
    </source>
</evidence>
<feature type="region of interest" description="Disordered" evidence="5">
    <location>
        <begin position="269"/>
        <end position="288"/>
    </location>
</feature>
<dbReference type="InterPro" id="IPR005829">
    <property type="entry name" value="Sugar_transporter_CS"/>
</dbReference>
<dbReference type="SUPFAM" id="SSF103473">
    <property type="entry name" value="MFS general substrate transporter"/>
    <property type="match status" value="1"/>
</dbReference>
<keyword evidence="4 6" id="KW-0472">Membrane</keyword>
<keyword evidence="2 6" id="KW-0812">Transmembrane</keyword>
<feature type="transmembrane region" description="Helical" evidence="6">
    <location>
        <begin position="174"/>
        <end position="197"/>
    </location>
</feature>
<dbReference type="InterPro" id="IPR011701">
    <property type="entry name" value="MFS"/>
</dbReference>
<feature type="transmembrane region" description="Helical" evidence="6">
    <location>
        <begin position="143"/>
        <end position="162"/>
    </location>
</feature>
<protein>
    <recommendedName>
        <fullName evidence="7">Major facilitator superfamily (MFS) profile domain-containing protein</fullName>
    </recommendedName>
</protein>
<dbReference type="InterPro" id="IPR036259">
    <property type="entry name" value="MFS_trans_sf"/>
</dbReference>
<feature type="transmembrane region" description="Helical" evidence="6">
    <location>
        <begin position="39"/>
        <end position="57"/>
    </location>
</feature>